<evidence type="ECO:0000313" key="2">
    <source>
        <dbReference type="Proteomes" id="UP000297245"/>
    </source>
</evidence>
<gene>
    <name evidence="1" type="ORF">K435DRAFT_857959</name>
</gene>
<sequence>MNGQIISSLVPFGTASKLVLLLDAIFFLTMNATTLHFAFSVTLSKLYTNSLYATPNSRASFDHVRSHNPQNSRAAYERSHTDSQYQTFNHAPLDLRLVMAGWRCTVEVQWYTLIRQVQSSNHNGPYSIYCLSGISGSWLTACTPDN</sequence>
<name>A0A4S8M4D7_DENBC</name>
<accession>A0A4S8M4D7</accession>
<keyword evidence="2" id="KW-1185">Reference proteome</keyword>
<proteinExistence type="predicted"/>
<dbReference type="AlphaFoldDB" id="A0A4S8M4D7"/>
<dbReference type="EMBL" id="ML179163">
    <property type="protein sequence ID" value="THU97052.1"/>
    <property type="molecule type" value="Genomic_DNA"/>
</dbReference>
<dbReference type="Proteomes" id="UP000297245">
    <property type="component" value="Unassembled WGS sequence"/>
</dbReference>
<evidence type="ECO:0000313" key="1">
    <source>
        <dbReference type="EMBL" id="THU97052.1"/>
    </source>
</evidence>
<reference evidence="1 2" key="1">
    <citation type="journal article" date="2019" name="Nat. Ecol. Evol.">
        <title>Megaphylogeny resolves global patterns of mushroom evolution.</title>
        <authorList>
            <person name="Varga T."/>
            <person name="Krizsan K."/>
            <person name="Foldi C."/>
            <person name="Dima B."/>
            <person name="Sanchez-Garcia M."/>
            <person name="Sanchez-Ramirez S."/>
            <person name="Szollosi G.J."/>
            <person name="Szarkandi J.G."/>
            <person name="Papp V."/>
            <person name="Albert L."/>
            <person name="Andreopoulos W."/>
            <person name="Angelini C."/>
            <person name="Antonin V."/>
            <person name="Barry K.W."/>
            <person name="Bougher N.L."/>
            <person name="Buchanan P."/>
            <person name="Buyck B."/>
            <person name="Bense V."/>
            <person name="Catcheside P."/>
            <person name="Chovatia M."/>
            <person name="Cooper J."/>
            <person name="Damon W."/>
            <person name="Desjardin D."/>
            <person name="Finy P."/>
            <person name="Geml J."/>
            <person name="Haridas S."/>
            <person name="Hughes K."/>
            <person name="Justo A."/>
            <person name="Karasinski D."/>
            <person name="Kautmanova I."/>
            <person name="Kiss B."/>
            <person name="Kocsube S."/>
            <person name="Kotiranta H."/>
            <person name="LaButti K.M."/>
            <person name="Lechner B.E."/>
            <person name="Liimatainen K."/>
            <person name="Lipzen A."/>
            <person name="Lukacs Z."/>
            <person name="Mihaltcheva S."/>
            <person name="Morgado L.N."/>
            <person name="Niskanen T."/>
            <person name="Noordeloos M.E."/>
            <person name="Ohm R.A."/>
            <person name="Ortiz-Santana B."/>
            <person name="Ovrebo C."/>
            <person name="Racz N."/>
            <person name="Riley R."/>
            <person name="Savchenko A."/>
            <person name="Shiryaev A."/>
            <person name="Soop K."/>
            <person name="Spirin V."/>
            <person name="Szebenyi C."/>
            <person name="Tomsovsky M."/>
            <person name="Tulloss R.E."/>
            <person name="Uehling J."/>
            <person name="Grigoriev I.V."/>
            <person name="Vagvolgyi C."/>
            <person name="Papp T."/>
            <person name="Martin F.M."/>
            <person name="Miettinen O."/>
            <person name="Hibbett D.S."/>
            <person name="Nagy L.G."/>
        </authorList>
    </citation>
    <scope>NUCLEOTIDE SEQUENCE [LARGE SCALE GENOMIC DNA]</scope>
    <source>
        <strain evidence="1 2">CBS 962.96</strain>
    </source>
</reference>
<protein>
    <submittedName>
        <fullName evidence="1">Uncharacterized protein</fullName>
    </submittedName>
</protein>
<organism evidence="1 2">
    <name type="scientific">Dendrothele bispora (strain CBS 962.96)</name>
    <dbReference type="NCBI Taxonomy" id="1314807"/>
    <lineage>
        <taxon>Eukaryota</taxon>
        <taxon>Fungi</taxon>
        <taxon>Dikarya</taxon>
        <taxon>Basidiomycota</taxon>
        <taxon>Agaricomycotina</taxon>
        <taxon>Agaricomycetes</taxon>
        <taxon>Agaricomycetidae</taxon>
        <taxon>Agaricales</taxon>
        <taxon>Agaricales incertae sedis</taxon>
        <taxon>Dendrothele</taxon>
    </lineage>
</organism>